<reference evidence="2" key="1">
    <citation type="submission" date="2017-09" db="EMBL/GenBank/DDBJ databases">
        <title>Depth-based differentiation of microbial function through sediment-hosted aquifers and enrichment of novel symbionts in the deep terrestrial subsurface.</title>
        <authorList>
            <person name="Probst A.J."/>
            <person name="Ladd B."/>
            <person name="Jarett J.K."/>
            <person name="Geller-Mcgrath D.E."/>
            <person name="Sieber C.M.K."/>
            <person name="Emerson J.B."/>
            <person name="Anantharaman K."/>
            <person name="Thomas B.C."/>
            <person name="Malmstrom R."/>
            <person name="Stieglmeier M."/>
            <person name="Klingl A."/>
            <person name="Woyke T."/>
            <person name="Ryan C.M."/>
            <person name="Banfield J.F."/>
        </authorList>
    </citation>
    <scope>NUCLEOTIDE SEQUENCE [LARGE SCALE GENOMIC DNA]</scope>
</reference>
<dbReference type="Proteomes" id="UP000229449">
    <property type="component" value="Unassembled WGS sequence"/>
</dbReference>
<protein>
    <recommendedName>
        <fullName evidence="3">Class I SAM-dependent methyltransferase</fullName>
    </recommendedName>
</protein>
<evidence type="ECO:0000313" key="1">
    <source>
        <dbReference type="EMBL" id="PIY93594.1"/>
    </source>
</evidence>
<proteinExistence type="predicted"/>
<dbReference type="AlphaFoldDB" id="A0A2M7RAB7"/>
<name>A0A2M7RAB7_9BACT</name>
<comment type="caution">
    <text evidence="1">The sequence shown here is derived from an EMBL/GenBank/DDBJ whole genome shotgun (WGS) entry which is preliminary data.</text>
</comment>
<accession>A0A2M7RAB7</accession>
<evidence type="ECO:0008006" key="3">
    <source>
        <dbReference type="Google" id="ProtNLM"/>
    </source>
</evidence>
<dbReference type="SUPFAM" id="SSF53335">
    <property type="entry name" value="S-adenosyl-L-methionine-dependent methyltransferases"/>
    <property type="match status" value="1"/>
</dbReference>
<dbReference type="Pfam" id="PF13489">
    <property type="entry name" value="Methyltransf_23"/>
    <property type="match status" value="1"/>
</dbReference>
<dbReference type="PANTHER" id="PTHR43861:SF6">
    <property type="entry name" value="METHYLTRANSFERASE TYPE 11"/>
    <property type="match status" value="1"/>
</dbReference>
<dbReference type="EMBL" id="PFMA01000023">
    <property type="protein sequence ID" value="PIY93594.1"/>
    <property type="molecule type" value="Genomic_DNA"/>
</dbReference>
<sequence>MNINSPITNTSNVSIIKKIPTKELIYYYKKDLNIDVTKYYSNLQEIYVCICEETGYKFYYPLDLGGDSDFYGHFRKYPWYYMPWKWEHEEAVRYVKKGMSVLEIGCAEGDFLSRVKNIKDVKATGLELSHDAAIVSRKKNIEVYEELIEVHATKNLEKYDIVVMFQVLEHISNIREFILSCLSVLKPGGFLLISVPNNDSFIKLDEKPVLNAPPHHLGLWNVRSLISFSSIFNLEIVSLLFEPMQKYHLPYFYQILYGNSIKNIFGNVVGKILNKILRSIFVFFVSFIRDYITGHTIMGVYKKKKL</sequence>
<dbReference type="PANTHER" id="PTHR43861">
    <property type="entry name" value="TRANS-ACONITATE 2-METHYLTRANSFERASE-RELATED"/>
    <property type="match status" value="1"/>
</dbReference>
<dbReference type="InterPro" id="IPR029063">
    <property type="entry name" value="SAM-dependent_MTases_sf"/>
</dbReference>
<evidence type="ECO:0000313" key="2">
    <source>
        <dbReference type="Proteomes" id="UP000229449"/>
    </source>
</evidence>
<dbReference type="CDD" id="cd02440">
    <property type="entry name" value="AdoMet_MTases"/>
    <property type="match status" value="1"/>
</dbReference>
<dbReference type="Gene3D" id="3.40.50.150">
    <property type="entry name" value="Vaccinia Virus protein VP39"/>
    <property type="match status" value="1"/>
</dbReference>
<organism evidence="1 2">
    <name type="scientific">Candidatus Magasanikbacteria bacterium CG_4_10_14_0_8_um_filter_32_14</name>
    <dbReference type="NCBI Taxonomy" id="1974640"/>
    <lineage>
        <taxon>Bacteria</taxon>
        <taxon>Candidatus Magasanikiibacteriota</taxon>
    </lineage>
</organism>
<gene>
    <name evidence="1" type="ORF">COY69_00835</name>
</gene>